<name>A0AAV4YBE5_CAEEX</name>
<protein>
    <submittedName>
        <fullName evidence="1">Uncharacterized protein</fullName>
    </submittedName>
</protein>
<evidence type="ECO:0000313" key="2">
    <source>
        <dbReference type="Proteomes" id="UP001054945"/>
    </source>
</evidence>
<dbReference type="EMBL" id="BPLR01018966">
    <property type="protein sequence ID" value="GIZ03535.1"/>
    <property type="molecule type" value="Genomic_DNA"/>
</dbReference>
<accession>A0AAV4YBE5</accession>
<gene>
    <name evidence="1" type="ORF">CEXT_500051</name>
</gene>
<proteinExistence type="predicted"/>
<organism evidence="1 2">
    <name type="scientific">Caerostris extrusa</name>
    <name type="common">Bark spider</name>
    <name type="synonym">Caerostris bankana</name>
    <dbReference type="NCBI Taxonomy" id="172846"/>
    <lineage>
        <taxon>Eukaryota</taxon>
        <taxon>Metazoa</taxon>
        <taxon>Ecdysozoa</taxon>
        <taxon>Arthropoda</taxon>
        <taxon>Chelicerata</taxon>
        <taxon>Arachnida</taxon>
        <taxon>Araneae</taxon>
        <taxon>Araneomorphae</taxon>
        <taxon>Entelegynae</taxon>
        <taxon>Araneoidea</taxon>
        <taxon>Araneidae</taxon>
        <taxon>Caerostris</taxon>
    </lineage>
</organism>
<keyword evidence="2" id="KW-1185">Reference proteome</keyword>
<comment type="caution">
    <text evidence="1">The sequence shown here is derived from an EMBL/GenBank/DDBJ whole genome shotgun (WGS) entry which is preliminary data.</text>
</comment>
<dbReference type="Proteomes" id="UP001054945">
    <property type="component" value="Unassembled WGS sequence"/>
</dbReference>
<sequence length="156" mass="17963">MKDLAQLYLFSSNDKLFLTLPAFVKAGLRADSRLSLQQSNKLEAQKPLFYRSRRCDLENANFPAKKGFRLAANGPLREILLSNSRDMPAKVKSRLTRFDGVSMNEFVCWKKPLHSRSMKKRQLSHLLFPQLPLKCIHPKIAMDVMLKTRLNSRCGQ</sequence>
<evidence type="ECO:0000313" key="1">
    <source>
        <dbReference type="EMBL" id="GIZ03535.1"/>
    </source>
</evidence>
<dbReference type="AlphaFoldDB" id="A0AAV4YBE5"/>
<reference evidence="1 2" key="1">
    <citation type="submission" date="2021-06" db="EMBL/GenBank/DDBJ databases">
        <title>Caerostris extrusa draft genome.</title>
        <authorList>
            <person name="Kono N."/>
            <person name="Arakawa K."/>
        </authorList>
    </citation>
    <scope>NUCLEOTIDE SEQUENCE [LARGE SCALE GENOMIC DNA]</scope>
</reference>